<accession>A0A485KYH5</accession>
<dbReference type="EMBL" id="VJMH01005466">
    <property type="protein sequence ID" value="KAF0695564.1"/>
    <property type="molecule type" value="Genomic_DNA"/>
</dbReference>
<protein>
    <submittedName>
        <fullName evidence="2">Aste57867_13604 protein</fullName>
    </submittedName>
</protein>
<name>A0A485KYH5_9STRA</name>
<dbReference type="Proteomes" id="UP000332933">
    <property type="component" value="Unassembled WGS sequence"/>
</dbReference>
<keyword evidence="3" id="KW-1185">Reference proteome</keyword>
<reference evidence="1" key="2">
    <citation type="submission" date="2019-06" db="EMBL/GenBank/DDBJ databases">
        <title>Genomics analysis of Aphanomyces spp. identifies a new class of oomycete effector associated with host adaptation.</title>
        <authorList>
            <person name="Gaulin E."/>
        </authorList>
    </citation>
    <scope>NUCLEOTIDE SEQUENCE</scope>
    <source>
        <strain evidence="1">CBS 578.67</strain>
    </source>
</reference>
<dbReference type="AlphaFoldDB" id="A0A485KYH5"/>
<gene>
    <name evidence="2" type="primary">Aste57867_13604</name>
    <name evidence="1" type="ORF">As57867_013554</name>
    <name evidence="2" type="ORF">ASTE57867_13604</name>
</gene>
<organism evidence="2 3">
    <name type="scientific">Aphanomyces stellatus</name>
    <dbReference type="NCBI Taxonomy" id="120398"/>
    <lineage>
        <taxon>Eukaryota</taxon>
        <taxon>Sar</taxon>
        <taxon>Stramenopiles</taxon>
        <taxon>Oomycota</taxon>
        <taxon>Saprolegniomycetes</taxon>
        <taxon>Saprolegniales</taxon>
        <taxon>Verrucalvaceae</taxon>
        <taxon>Aphanomyces</taxon>
    </lineage>
</organism>
<sequence length="172" mass="19486">MRLLQVFQAERPSLPCVSPAATRERAYTPSKRLSKEDISALFDEPTVACTPRTSAQRRQLAFERDLEKSRDLVRRTSTSGWRRHRRSTSIDDDTAKRLASEASNTVRCGKAFHFVGGELIDVKASTRRGPFIPLDEYVGISYAPVERHSFNGTDSILEELIARQSLPPNFKY</sequence>
<proteinExistence type="predicted"/>
<evidence type="ECO:0000313" key="3">
    <source>
        <dbReference type="Proteomes" id="UP000332933"/>
    </source>
</evidence>
<reference evidence="2 3" key="1">
    <citation type="submission" date="2019-03" db="EMBL/GenBank/DDBJ databases">
        <authorList>
            <person name="Gaulin E."/>
            <person name="Dumas B."/>
        </authorList>
    </citation>
    <scope>NUCLEOTIDE SEQUENCE [LARGE SCALE GENOMIC DNA]</scope>
    <source>
        <strain evidence="2">CBS 568.67</strain>
    </source>
</reference>
<dbReference type="EMBL" id="CAADRA010005487">
    <property type="protein sequence ID" value="VFT90441.1"/>
    <property type="molecule type" value="Genomic_DNA"/>
</dbReference>
<evidence type="ECO:0000313" key="2">
    <source>
        <dbReference type="EMBL" id="VFT90441.1"/>
    </source>
</evidence>
<evidence type="ECO:0000313" key="1">
    <source>
        <dbReference type="EMBL" id="KAF0695564.1"/>
    </source>
</evidence>